<dbReference type="AlphaFoldDB" id="A0AAP5I840"/>
<feature type="transmembrane region" description="Helical" evidence="1">
    <location>
        <begin position="25"/>
        <end position="44"/>
    </location>
</feature>
<proteinExistence type="predicted"/>
<evidence type="ECO:0000313" key="2">
    <source>
        <dbReference type="EMBL" id="MDR9896591.1"/>
    </source>
</evidence>
<protein>
    <submittedName>
        <fullName evidence="2">Uncharacterized protein</fullName>
    </submittedName>
</protein>
<gene>
    <name evidence="2" type="ORF">G7B40_018775</name>
</gene>
<keyword evidence="3" id="KW-1185">Reference proteome</keyword>
<reference evidence="3" key="1">
    <citation type="journal article" date="2021" name="Science">
        <title>Hunting the eagle killer: A cyanobacterial neurotoxin causes vacuolar myelinopathy.</title>
        <authorList>
            <person name="Breinlinger S."/>
            <person name="Phillips T.J."/>
            <person name="Haram B.N."/>
            <person name="Mares J."/>
            <person name="Martinez Yerena J.A."/>
            <person name="Hrouzek P."/>
            <person name="Sobotka R."/>
            <person name="Henderson W.M."/>
            <person name="Schmieder P."/>
            <person name="Williams S.M."/>
            <person name="Lauderdale J.D."/>
            <person name="Wilde H.D."/>
            <person name="Gerrin W."/>
            <person name="Kust A."/>
            <person name="Washington J.W."/>
            <person name="Wagner C."/>
            <person name="Geier B."/>
            <person name="Liebeke M."/>
            <person name="Enke H."/>
            <person name="Niedermeyer T.H.J."/>
            <person name="Wilde S.B."/>
        </authorList>
    </citation>
    <scope>NUCLEOTIDE SEQUENCE [LARGE SCALE GENOMIC DNA]</scope>
    <source>
        <strain evidence="3">Thurmond2011</strain>
    </source>
</reference>
<keyword evidence="1" id="KW-1133">Transmembrane helix</keyword>
<keyword evidence="1" id="KW-0472">Membrane</keyword>
<dbReference type="EMBL" id="JAALHA020000008">
    <property type="protein sequence ID" value="MDR9896591.1"/>
    <property type="molecule type" value="Genomic_DNA"/>
</dbReference>
<organism evidence="2 3">
    <name type="scientific">Aetokthonos hydrillicola Thurmond2011</name>
    <dbReference type="NCBI Taxonomy" id="2712845"/>
    <lineage>
        <taxon>Bacteria</taxon>
        <taxon>Bacillati</taxon>
        <taxon>Cyanobacteriota</taxon>
        <taxon>Cyanophyceae</taxon>
        <taxon>Nostocales</taxon>
        <taxon>Hapalosiphonaceae</taxon>
        <taxon>Aetokthonos</taxon>
    </lineage>
</organism>
<comment type="caution">
    <text evidence="2">The sequence shown here is derived from an EMBL/GenBank/DDBJ whole genome shotgun (WGS) entry which is preliminary data.</text>
</comment>
<sequence>MGEILQFWNGVWGNGHGAWGMGINFGQMFYLAGQLVGVLLDVVLDREEMRVTSPLPLNTQPVAGTIAIGLG</sequence>
<keyword evidence="1" id="KW-0812">Transmembrane</keyword>
<name>A0AAP5I840_9CYAN</name>
<evidence type="ECO:0000256" key="1">
    <source>
        <dbReference type="SAM" id="Phobius"/>
    </source>
</evidence>
<accession>A0AAP5I840</accession>
<dbReference type="Proteomes" id="UP000667802">
    <property type="component" value="Unassembled WGS sequence"/>
</dbReference>
<evidence type="ECO:0000313" key="3">
    <source>
        <dbReference type="Proteomes" id="UP000667802"/>
    </source>
</evidence>